<dbReference type="Pfam" id="PF18921">
    <property type="entry name" value="Cyanophycin_syn"/>
    <property type="match status" value="1"/>
</dbReference>
<sequence length="882" mass="97728">MQILDIQIFSGRNIYSHKPVIKVLADIGELYRYPTKDIEGFNEKILEYLPGLKKHYCSLGYEGGFLERLNEGTYIGHVAEHMIIEIQNMLGYDVHYGKTRVEKEPSVYYIVYEYINERCGIECARTIFEIINEILNNEEVDFSSKLERLRQIALEYDLGPSTKAIYVEAKKRGIPVTRIGNGSLIQLGYGKYSRLIQASLTDLPSCISVDIASNKDITKKILRDYMIPVPDGDITHSVEGAIFTAKNIGFPVVVKPLDGNQGKGVTVNVNTEEEVKAAFIEAKKYSNSVLVEEYINGNDYRLLVVGNKVSAASERRPPFVTGDGIHTIWELVEIENSNELRGVDHEKPLTKIKLDDLAKKVLHSQGCDENYIPKDNEVIFLRYNSNISTGGTARDCTEEVHPLNAELAVKAAKALGLDIAGIDVCCEDISKPLYEQKGAIIEVNASPGLRMHIYPSAGESRNVAEDIINMMFPEGKEHSIPIVSVTGTNGKTTTTRLIAHVLKVQGKRVGMTTTSGIYIDGQCLMKGDNTGSVSARLLLSNKTIDAAVLETARGGIIRKGLGYDLADVGVITNISEDHLGIDGVNTLEDLAFVKSLVIEAVKSDGYAVINADDKFADYFLKRARSEVILFSKDKHNPLLNNHIEQGKMAVFIENDEIIMINKGIKMHLIKVQDIPITFSGMLDCNIENCLAAVSALLGLNMPLEIIERGLKTFLPDTDLNAGRFNIFNMGEFKVMLDYGHNPAGIQEVVKFIKKLEAKRFVGVVGMPGDRQDSSISKAARICAGAFDRLYIKEDSDLRGRDAGEVAQIFYDAIIKCGVPKENVEIVYSEGKALEKAILDAQPGDFIVMFYEDFKTSLDIINELRAEIQNNNVKAEEMVQNVG</sequence>
<keyword evidence="17" id="KW-1185">Reference proteome</keyword>
<dbReference type="eggNOG" id="COG0769">
    <property type="taxonomic scope" value="Bacteria"/>
</dbReference>
<dbReference type="NCBIfam" id="TIGR02068">
    <property type="entry name" value="cya_phycin_syn"/>
    <property type="match status" value="1"/>
</dbReference>
<keyword evidence="10 14" id="KW-0067">ATP-binding</keyword>
<dbReference type="GO" id="GO:0005524">
    <property type="term" value="F:ATP binding"/>
    <property type="evidence" value="ECO:0007669"/>
    <property type="project" value="UniProtKB-UniRule"/>
</dbReference>
<dbReference type="eggNOG" id="COG0189">
    <property type="taxonomic scope" value="Bacteria"/>
</dbReference>
<dbReference type="SUPFAM" id="SSF53623">
    <property type="entry name" value="MurD-like peptide ligases, catalytic domain"/>
    <property type="match status" value="1"/>
</dbReference>
<dbReference type="Proteomes" id="UP000005435">
    <property type="component" value="Chromosome"/>
</dbReference>
<dbReference type="STRING" id="720554.Clocl_4056"/>
<dbReference type="HOGENOM" id="CLU_016806_0_0_9"/>
<evidence type="ECO:0000256" key="10">
    <source>
        <dbReference type="ARBA" id="ARBA00022840"/>
    </source>
</evidence>
<dbReference type="InterPro" id="IPR044019">
    <property type="entry name" value="Cyanophycin_syn_N"/>
</dbReference>
<dbReference type="EC" id="6.3.2.30" evidence="5"/>
<comment type="subunit">
    <text evidence="4">Homodimer.</text>
</comment>
<comment type="pathway">
    <text evidence="2">Cell wall biogenesis; peptidoglycan biosynthesis.</text>
</comment>
<dbReference type="Gene3D" id="3.30.470.20">
    <property type="entry name" value="ATP-grasp fold, B domain"/>
    <property type="match status" value="2"/>
</dbReference>
<comment type="function">
    <text evidence="1">Catalyzes the ATP-dependent polymerization of arginine and aspartate to multi-L-arginyl-poly-L-aspartic acid (cyanophycin; a water-insoluble reserve polymer).</text>
</comment>
<feature type="domain" description="ATP-grasp" evidence="15">
    <location>
        <begin position="219"/>
        <end position="472"/>
    </location>
</feature>
<dbReference type="EC" id="6.3.2.29" evidence="6"/>
<reference evidence="17" key="1">
    <citation type="submission" date="2011-12" db="EMBL/GenBank/DDBJ databases">
        <title>Complete sequence of Clostridium clariflavum DSM 19732.</title>
        <authorList>
            <consortium name="US DOE Joint Genome Institute"/>
            <person name="Lucas S."/>
            <person name="Han J."/>
            <person name="Lapidus A."/>
            <person name="Cheng J.-F."/>
            <person name="Goodwin L."/>
            <person name="Pitluck S."/>
            <person name="Peters L."/>
            <person name="Teshima H."/>
            <person name="Detter J.C."/>
            <person name="Han C."/>
            <person name="Tapia R."/>
            <person name="Land M."/>
            <person name="Hauser L."/>
            <person name="Kyrpides N."/>
            <person name="Ivanova N."/>
            <person name="Pagani I."/>
            <person name="Kitzmiller T."/>
            <person name="Lynd L."/>
            <person name="Izquierdo J."/>
            <person name="Woyke T."/>
        </authorList>
    </citation>
    <scope>NUCLEOTIDE SEQUENCE [LARGE SCALE GENOMIC DNA]</scope>
    <source>
        <strain evidence="17">DSM 19732 / NBRC 101661 / EBR45</strain>
    </source>
</reference>
<dbReference type="PROSITE" id="PS01011">
    <property type="entry name" value="FOLYLPOLYGLU_SYNT_1"/>
    <property type="match status" value="1"/>
</dbReference>
<dbReference type="PANTHER" id="PTHR23135:SF18">
    <property type="entry name" value="CYANOPHYCIN SYNTHETASE"/>
    <property type="match status" value="1"/>
</dbReference>
<dbReference type="Gene3D" id="3.90.190.20">
    <property type="entry name" value="Mur ligase, C-terminal domain"/>
    <property type="match status" value="1"/>
</dbReference>
<dbReference type="InterPro" id="IPR004101">
    <property type="entry name" value="Mur_ligase_C"/>
</dbReference>
<dbReference type="InterPro" id="IPR036615">
    <property type="entry name" value="Mur_ligase_C_dom_sf"/>
</dbReference>
<dbReference type="EMBL" id="CP003065">
    <property type="protein sequence ID" value="AEV70492.1"/>
    <property type="molecule type" value="Genomic_DNA"/>
</dbReference>
<evidence type="ECO:0000256" key="8">
    <source>
        <dbReference type="ARBA" id="ARBA00022598"/>
    </source>
</evidence>
<evidence type="ECO:0000256" key="1">
    <source>
        <dbReference type="ARBA" id="ARBA00003184"/>
    </source>
</evidence>
<dbReference type="InterPro" id="IPR018109">
    <property type="entry name" value="Folylpolyglutamate_synth_CS"/>
</dbReference>
<dbReference type="KEGG" id="ccl:Clocl_4056"/>
<name>G8LSX9_ACECE</name>
<dbReference type="InterPro" id="IPR036565">
    <property type="entry name" value="Mur-like_cat_sf"/>
</dbReference>
<dbReference type="InterPro" id="IPR013651">
    <property type="entry name" value="ATP-grasp_RimK-type"/>
</dbReference>
<reference evidence="16 17" key="2">
    <citation type="journal article" date="2012" name="Stand. Genomic Sci.">
        <title>Complete Genome Sequence of Clostridium clariflavum DSM 19732.</title>
        <authorList>
            <person name="Izquierdo J.A."/>
            <person name="Goodwin L."/>
            <person name="Davenport K.W."/>
            <person name="Teshima H."/>
            <person name="Bruce D."/>
            <person name="Detter C."/>
            <person name="Tapia R."/>
            <person name="Han S."/>
            <person name="Land M."/>
            <person name="Hauser L."/>
            <person name="Jeffries C.D."/>
            <person name="Han J."/>
            <person name="Pitluck S."/>
            <person name="Nolan M."/>
            <person name="Chen A."/>
            <person name="Huntemann M."/>
            <person name="Mavromatis K."/>
            <person name="Mikhailova N."/>
            <person name="Liolios K."/>
            <person name="Woyke T."/>
            <person name="Lynd L.R."/>
        </authorList>
    </citation>
    <scope>NUCLEOTIDE SEQUENCE [LARGE SCALE GENOMIC DNA]</scope>
    <source>
        <strain evidence="17">DSM 19732 / NBRC 101661 / EBR45</strain>
    </source>
</reference>
<dbReference type="Pfam" id="PF02875">
    <property type="entry name" value="Mur_ligase_C"/>
    <property type="match status" value="1"/>
</dbReference>
<dbReference type="PANTHER" id="PTHR23135">
    <property type="entry name" value="MUR LIGASE FAMILY MEMBER"/>
    <property type="match status" value="1"/>
</dbReference>
<dbReference type="PROSITE" id="PS50975">
    <property type="entry name" value="ATP_GRASP"/>
    <property type="match status" value="1"/>
</dbReference>
<evidence type="ECO:0000256" key="13">
    <source>
        <dbReference type="ARBA" id="ARBA00048425"/>
    </source>
</evidence>
<evidence type="ECO:0000256" key="2">
    <source>
        <dbReference type="ARBA" id="ARBA00004752"/>
    </source>
</evidence>
<dbReference type="SUPFAM" id="SSF56059">
    <property type="entry name" value="Glutathione synthetase ATP-binding domain-like"/>
    <property type="match status" value="1"/>
</dbReference>
<comment type="catalytic activity">
    <reaction evidence="12">
        <text>[L-4-(L-arginin-2-N-yl)aspartate](n)-L-aspartate + L-arginine + ATP = [L-4-(L-arginin-2-N-yl)aspartate](n+1) + ADP + phosphate + H(+)</text>
        <dbReference type="Rhea" id="RHEA:23888"/>
        <dbReference type="Rhea" id="RHEA-COMP:13732"/>
        <dbReference type="Rhea" id="RHEA-COMP:13733"/>
        <dbReference type="ChEBI" id="CHEBI:15378"/>
        <dbReference type="ChEBI" id="CHEBI:30616"/>
        <dbReference type="ChEBI" id="CHEBI:32682"/>
        <dbReference type="ChEBI" id="CHEBI:43474"/>
        <dbReference type="ChEBI" id="CHEBI:137986"/>
        <dbReference type="ChEBI" id="CHEBI:137990"/>
        <dbReference type="ChEBI" id="CHEBI:456216"/>
        <dbReference type="EC" id="6.3.2.30"/>
    </reaction>
</comment>
<evidence type="ECO:0000256" key="14">
    <source>
        <dbReference type="PROSITE-ProRule" id="PRU00409"/>
    </source>
</evidence>
<evidence type="ECO:0000256" key="9">
    <source>
        <dbReference type="ARBA" id="ARBA00022741"/>
    </source>
</evidence>
<dbReference type="SMART" id="SM01209">
    <property type="entry name" value="GARS_A"/>
    <property type="match status" value="1"/>
</dbReference>
<dbReference type="OrthoDB" id="9803907at2"/>
<dbReference type="InterPro" id="IPR011761">
    <property type="entry name" value="ATP-grasp"/>
</dbReference>
<dbReference type="InterPro" id="IPR011810">
    <property type="entry name" value="Cya_phycin_syn"/>
</dbReference>
<evidence type="ECO:0000256" key="12">
    <source>
        <dbReference type="ARBA" id="ARBA00048094"/>
    </source>
</evidence>
<evidence type="ECO:0000259" key="15">
    <source>
        <dbReference type="PROSITE" id="PS50975"/>
    </source>
</evidence>
<evidence type="ECO:0000256" key="4">
    <source>
        <dbReference type="ARBA" id="ARBA00011738"/>
    </source>
</evidence>
<dbReference type="InterPro" id="IPR013221">
    <property type="entry name" value="Mur_ligase_cen"/>
</dbReference>
<gene>
    <name evidence="16" type="ordered locus">Clocl_4056</name>
</gene>
<dbReference type="GO" id="GO:0046872">
    <property type="term" value="F:metal ion binding"/>
    <property type="evidence" value="ECO:0007669"/>
    <property type="project" value="InterPro"/>
</dbReference>
<dbReference type="Pfam" id="PF08443">
    <property type="entry name" value="RimK"/>
    <property type="match status" value="2"/>
</dbReference>
<comment type="similarity">
    <text evidence="3">In the C-terminal section; belongs to the MurCDEF family.</text>
</comment>
<evidence type="ECO:0000256" key="7">
    <source>
        <dbReference type="ARBA" id="ARBA00022036"/>
    </source>
</evidence>
<evidence type="ECO:0000256" key="6">
    <source>
        <dbReference type="ARBA" id="ARBA00013005"/>
    </source>
</evidence>
<organism evidence="16 17">
    <name type="scientific">Acetivibrio clariflavus (strain DSM 19732 / NBRC 101661 / EBR45)</name>
    <name type="common">Clostridium clariflavum</name>
    <dbReference type="NCBI Taxonomy" id="720554"/>
    <lineage>
        <taxon>Bacteria</taxon>
        <taxon>Bacillati</taxon>
        <taxon>Bacillota</taxon>
        <taxon>Clostridia</taxon>
        <taxon>Eubacteriales</taxon>
        <taxon>Oscillospiraceae</taxon>
        <taxon>Acetivibrio</taxon>
    </lineage>
</organism>
<proteinExistence type="inferred from homology"/>
<dbReference type="Gene3D" id="3.40.1190.10">
    <property type="entry name" value="Mur-like, catalytic domain"/>
    <property type="match status" value="1"/>
</dbReference>
<keyword evidence="9 14" id="KW-0547">Nucleotide-binding</keyword>
<dbReference type="GO" id="GO:0004326">
    <property type="term" value="F:tetrahydrofolylpolyglutamate synthase activity"/>
    <property type="evidence" value="ECO:0007669"/>
    <property type="project" value="InterPro"/>
</dbReference>
<evidence type="ECO:0000313" key="17">
    <source>
        <dbReference type="Proteomes" id="UP000005435"/>
    </source>
</evidence>
<comment type="catalytic activity">
    <reaction evidence="13">
        <text>[L-4-(L-arginin-2-N-yl)aspartate](n) + L-aspartate + ATP = [L-4-(L-arginin-2-N-yl)aspartate](n)-L-aspartate + ADP + phosphate + H(+)</text>
        <dbReference type="Rhea" id="RHEA:13277"/>
        <dbReference type="Rhea" id="RHEA-COMP:13728"/>
        <dbReference type="Rhea" id="RHEA-COMP:13733"/>
        <dbReference type="ChEBI" id="CHEBI:15378"/>
        <dbReference type="ChEBI" id="CHEBI:29991"/>
        <dbReference type="ChEBI" id="CHEBI:30616"/>
        <dbReference type="ChEBI" id="CHEBI:43474"/>
        <dbReference type="ChEBI" id="CHEBI:137986"/>
        <dbReference type="ChEBI" id="CHEBI:137990"/>
        <dbReference type="ChEBI" id="CHEBI:456216"/>
        <dbReference type="EC" id="6.3.2.29"/>
    </reaction>
</comment>
<keyword evidence="8" id="KW-0436">Ligase</keyword>
<evidence type="ECO:0000313" key="16">
    <source>
        <dbReference type="EMBL" id="AEV70492.1"/>
    </source>
</evidence>
<accession>G8LSX9</accession>
<dbReference type="AlphaFoldDB" id="G8LSX9"/>
<dbReference type="GO" id="GO:0071160">
    <property type="term" value="F:cyanophycin synthetase activity (L-aspartate-adding)"/>
    <property type="evidence" value="ECO:0007669"/>
    <property type="project" value="UniProtKB-EC"/>
</dbReference>
<dbReference type="Pfam" id="PF08245">
    <property type="entry name" value="Mur_ligase_M"/>
    <property type="match status" value="1"/>
</dbReference>
<dbReference type="NCBIfam" id="NF010623">
    <property type="entry name" value="PRK14016.1"/>
    <property type="match status" value="1"/>
</dbReference>
<dbReference type="GO" id="GO:0071161">
    <property type="term" value="F:cyanophycin synthetase activity (L-arginine-adding)"/>
    <property type="evidence" value="ECO:0007669"/>
    <property type="project" value="UniProtKB-EC"/>
</dbReference>
<protein>
    <recommendedName>
        <fullName evidence="7">Cyanophycin synthetase</fullName>
        <ecNumber evidence="6">6.3.2.29</ecNumber>
        <ecNumber evidence="5">6.3.2.30</ecNumber>
    </recommendedName>
    <alternativeName>
        <fullName evidence="11">Cyanophycin synthase</fullName>
    </alternativeName>
</protein>
<evidence type="ECO:0000256" key="5">
    <source>
        <dbReference type="ARBA" id="ARBA00012968"/>
    </source>
</evidence>
<dbReference type="SUPFAM" id="SSF53244">
    <property type="entry name" value="MurD-like peptide ligases, peptide-binding domain"/>
    <property type="match status" value="1"/>
</dbReference>
<evidence type="ECO:0000256" key="11">
    <source>
        <dbReference type="ARBA" id="ARBA00031353"/>
    </source>
</evidence>
<dbReference type="RefSeq" id="WP_014256991.1">
    <property type="nucleotide sequence ID" value="NC_016627.1"/>
</dbReference>
<evidence type="ECO:0000256" key="3">
    <source>
        <dbReference type="ARBA" id="ARBA00009060"/>
    </source>
</evidence>